<dbReference type="OrthoDB" id="4657524at2759"/>
<evidence type="ECO:0000256" key="1">
    <source>
        <dbReference type="SAM" id="SignalP"/>
    </source>
</evidence>
<evidence type="ECO:0000259" key="2">
    <source>
        <dbReference type="Pfam" id="PF09792"/>
    </source>
</evidence>
<feature type="domain" description="Ubiquitin 3 binding protein But2 C-terminal" evidence="2">
    <location>
        <begin position="56"/>
        <end position="202"/>
    </location>
</feature>
<accession>A0A9N9L0S9</accession>
<dbReference type="Proteomes" id="UP000696280">
    <property type="component" value="Unassembled WGS sequence"/>
</dbReference>
<name>A0A9N9L0S9_9HELO</name>
<evidence type="ECO:0000313" key="3">
    <source>
        <dbReference type="EMBL" id="CAG8958060.1"/>
    </source>
</evidence>
<organism evidence="3 4">
    <name type="scientific">Hymenoscyphus fraxineus</name>
    <dbReference type="NCBI Taxonomy" id="746836"/>
    <lineage>
        <taxon>Eukaryota</taxon>
        <taxon>Fungi</taxon>
        <taxon>Dikarya</taxon>
        <taxon>Ascomycota</taxon>
        <taxon>Pezizomycotina</taxon>
        <taxon>Leotiomycetes</taxon>
        <taxon>Helotiales</taxon>
        <taxon>Helotiaceae</taxon>
        <taxon>Hymenoscyphus</taxon>
    </lineage>
</organism>
<proteinExistence type="predicted"/>
<dbReference type="Pfam" id="PF09792">
    <property type="entry name" value="But2"/>
    <property type="match status" value="1"/>
</dbReference>
<evidence type="ECO:0000313" key="4">
    <source>
        <dbReference type="Proteomes" id="UP000696280"/>
    </source>
</evidence>
<dbReference type="AlphaFoldDB" id="A0A9N9L0S9"/>
<dbReference type="PANTHER" id="PTHR39613">
    <property type="entry name" value="ANCHORED CELL WALL PROTEIN, PUTATIVE (AFU_ORTHOLOGUE AFUA_4G08960)-RELATED"/>
    <property type="match status" value="1"/>
</dbReference>
<comment type="caution">
    <text evidence="3">The sequence shown here is derived from an EMBL/GenBank/DDBJ whole genome shotgun (WGS) entry which is preliminary data.</text>
</comment>
<dbReference type="PANTHER" id="PTHR39613:SF1">
    <property type="entry name" value="ANCHORED CELL WALL PROTEIN, PUTATIVE (AFU_ORTHOLOGUE AFUA_4G08960)-RELATED"/>
    <property type="match status" value="1"/>
</dbReference>
<feature type="chain" id="PRO_5040503309" description="Ubiquitin 3 binding protein But2 C-terminal domain-containing protein" evidence="1">
    <location>
        <begin position="17"/>
        <end position="214"/>
    </location>
</feature>
<keyword evidence="1" id="KW-0732">Signal</keyword>
<gene>
    <name evidence="3" type="ORF">HYFRA_00000404</name>
</gene>
<protein>
    <recommendedName>
        <fullName evidence="2">Ubiquitin 3 binding protein But2 C-terminal domain-containing protein</fullName>
    </recommendedName>
</protein>
<feature type="signal peptide" evidence="1">
    <location>
        <begin position="1"/>
        <end position="16"/>
    </location>
</feature>
<dbReference type="InterPro" id="IPR018620">
    <property type="entry name" value="Ubiquitin3-bd_protein_But2_C"/>
</dbReference>
<sequence>MKLTLAFSALLATTTALSIVSSRSLTEREESDLSSRNLYKPTCPKNGNLPEKNYLSPTLMVPISKSRPDKAFGSTNRPKITPNDICTIFNLEIPGSAFGKDCTLEFLFPKFPLQTSELYVYKGQGHFTFTGYAFGTGATLKTTYNDQPLAGPSPPQPPAVLAPGNAYVINVGPCGIPEGQKSMTVSGALCSTDTTFIFKQDSSTCPIGFFVLIS</sequence>
<dbReference type="EMBL" id="CAJVRL010000081">
    <property type="protein sequence ID" value="CAG8958060.1"/>
    <property type="molecule type" value="Genomic_DNA"/>
</dbReference>
<keyword evidence="4" id="KW-1185">Reference proteome</keyword>
<reference evidence="3" key="1">
    <citation type="submission" date="2021-07" db="EMBL/GenBank/DDBJ databases">
        <authorList>
            <person name="Durling M."/>
        </authorList>
    </citation>
    <scope>NUCLEOTIDE SEQUENCE</scope>
</reference>